<sequence length="57" mass="6828">MFSLASRPPHDVLYPRLVQLPRACTTHTRRNVRVVKFSIWLEHTPFIFQILHITSWN</sequence>
<organism evidence="1 2">
    <name type="scientific">Solanum tuberosum</name>
    <name type="common">Potato</name>
    <dbReference type="NCBI Taxonomy" id="4113"/>
    <lineage>
        <taxon>Eukaryota</taxon>
        <taxon>Viridiplantae</taxon>
        <taxon>Streptophyta</taxon>
        <taxon>Embryophyta</taxon>
        <taxon>Tracheophyta</taxon>
        <taxon>Spermatophyta</taxon>
        <taxon>Magnoliopsida</taxon>
        <taxon>eudicotyledons</taxon>
        <taxon>Gunneridae</taxon>
        <taxon>Pentapetalae</taxon>
        <taxon>asterids</taxon>
        <taxon>lamiids</taxon>
        <taxon>Solanales</taxon>
        <taxon>Solanaceae</taxon>
        <taxon>Solanoideae</taxon>
        <taxon>Solaneae</taxon>
        <taxon>Solanum</taxon>
    </lineage>
</organism>
<reference evidence="2" key="1">
    <citation type="journal article" date="2011" name="Nature">
        <title>Genome sequence and analysis of the tuber crop potato.</title>
        <authorList>
            <consortium name="The Potato Genome Sequencing Consortium"/>
        </authorList>
    </citation>
    <scope>NUCLEOTIDE SEQUENCE [LARGE SCALE GENOMIC DNA]</scope>
    <source>
        <strain evidence="2">cv. DM1-3 516 R44</strain>
    </source>
</reference>
<dbReference type="PaxDb" id="4113-PGSC0003DMT400035349"/>
<evidence type="ECO:0000313" key="1">
    <source>
        <dbReference type="EnsemblPlants" id="PGSC0003DMT400035349"/>
    </source>
</evidence>
<name>M1B262_SOLTU</name>
<dbReference type="Proteomes" id="UP000011115">
    <property type="component" value="Unassembled WGS sequence"/>
</dbReference>
<accession>M1B262</accession>
<evidence type="ECO:0000313" key="2">
    <source>
        <dbReference type="Proteomes" id="UP000011115"/>
    </source>
</evidence>
<dbReference type="InParanoid" id="M1B262"/>
<dbReference type="Gramene" id="PGSC0003DMT400035349">
    <property type="protein sequence ID" value="PGSC0003DMT400035349"/>
    <property type="gene ID" value="PGSC0003DMG400013583"/>
</dbReference>
<proteinExistence type="predicted"/>
<reference evidence="1" key="2">
    <citation type="submission" date="2015-06" db="UniProtKB">
        <authorList>
            <consortium name="EnsemblPlants"/>
        </authorList>
    </citation>
    <scope>IDENTIFICATION</scope>
    <source>
        <strain evidence="1">DM1-3 516 R44</strain>
    </source>
</reference>
<dbReference type="AlphaFoldDB" id="M1B262"/>
<dbReference type="EnsemblPlants" id="PGSC0003DMT400035349">
    <property type="protein sequence ID" value="PGSC0003DMT400035349"/>
    <property type="gene ID" value="PGSC0003DMG400013583"/>
</dbReference>
<dbReference type="HOGENOM" id="CLU_3000239_0_0_1"/>
<protein>
    <submittedName>
        <fullName evidence="1">Glucan endo-1,3-beta-glucosidase</fullName>
    </submittedName>
</protein>
<keyword evidence="2" id="KW-1185">Reference proteome</keyword>